<dbReference type="InterPro" id="IPR041694">
    <property type="entry name" value="ADH_N_2"/>
</dbReference>
<proteinExistence type="predicted"/>
<evidence type="ECO:0000259" key="1">
    <source>
        <dbReference type="Pfam" id="PF16884"/>
    </source>
</evidence>
<dbReference type="EMBL" id="JAEMWV010000004">
    <property type="protein sequence ID" value="MBN8251963.1"/>
    <property type="molecule type" value="Genomic_DNA"/>
</dbReference>
<accession>A0A8I1MEQ0</accession>
<gene>
    <name evidence="2" type="ORF">JF537_10260</name>
</gene>
<reference evidence="2" key="1">
    <citation type="submission" date="2020-12" db="EMBL/GenBank/DDBJ databases">
        <title>PHA producing bacteria isolated from mangrove.</title>
        <authorList>
            <person name="Zheng W."/>
            <person name="Yu S."/>
            <person name="Huang Y."/>
        </authorList>
    </citation>
    <scope>NUCLEOTIDE SEQUENCE</scope>
    <source>
        <strain evidence="2">GN22-4</strain>
    </source>
</reference>
<dbReference type="AlphaFoldDB" id="A0A8I1MEQ0"/>
<name>A0A8I1MEQ0_9BACI</name>
<dbReference type="Gene3D" id="3.90.180.10">
    <property type="entry name" value="Medium-chain alcohol dehydrogenases, catalytic domain"/>
    <property type="match status" value="1"/>
</dbReference>
<dbReference type="Proteomes" id="UP000664578">
    <property type="component" value="Unassembled WGS sequence"/>
</dbReference>
<comment type="caution">
    <text evidence="2">The sequence shown here is derived from an EMBL/GenBank/DDBJ whole genome shotgun (WGS) entry which is preliminary data.</text>
</comment>
<organism evidence="2 3">
    <name type="scientific">Priestia flexa</name>
    <dbReference type="NCBI Taxonomy" id="86664"/>
    <lineage>
        <taxon>Bacteria</taxon>
        <taxon>Bacillati</taxon>
        <taxon>Bacillota</taxon>
        <taxon>Bacilli</taxon>
        <taxon>Bacillales</taxon>
        <taxon>Bacillaceae</taxon>
        <taxon>Priestia</taxon>
    </lineage>
</organism>
<sequence>MNEQIIFAKRPAGMPETDTFRFEKIAMPEVKEGEVVVQTLYLSNERIHCG</sequence>
<feature type="domain" description="Oxidoreductase N-terminal" evidence="1">
    <location>
        <begin position="4"/>
        <end position="43"/>
    </location>
</feature>
<dbReference type="SUPFAM" id="SSF50129">
    <property type="entry name" value="GroES-like"/>
    <property type="match status" value="1"/>
</dbReference>
<dbReference type="RefSeq" id="WP_206782582.1">
    <property type="nucleotide sequence ID" value="NZ_JAEMWV010000004.1"/>
</dbReference>
<dbReference type="InterPro" id="IPR011032">
    <property type="entry name" value="GroES-like_sf"/>
</dbReference>
<evidence type="ECO:0000313" key="3">
    <source>
        <dbReference type="Proteomes" id="UP000664578"/>
    </source>
</evidence>
<dbReference type="Pfam" id="PF16884">
    <property type="entry name" value="ADH_N_2"/>
    <property type="match status" value="1"/>
</dbReference>
<evidence type="ECO:0000313" key="2">
    <source>
        <dbReference type="EMBL" id="MBN8251963.1"/>
    </source>
</evidence>
<protein>
    <recommendedName>
        <fullName evidence="1">Oxidoreductase N-terminal domain-containing protein</fullName>
    </recommendedName>
</protein>